<accession>A0A1H2GJW7</accession>
<dbReference type="InterPro" id="IPR008869">
    <property type="entry name" value="MlaC/ttg2D"/>
</dbReference>
<dbReference type="Pfam" id="PF05494">
    <property type="entry name" value="MlaC"/>
    <property type="match status" value="1"/>
</dbReference>
<dbReference type="Gene3D" id="3.10.450.710">
    <property type="entry name" value="Tgt2/MlaC"/>
    <property type="match status" value="1"/>
</dbReference>
<reference evidence="3" key="1">
    <citation type="submission" date="2016-10" db="EMBL/GenBank/DDBJ databases">
        <authorList>
            <person name="Varghese N."/>
            <person name="Submissions S."/>
        </authorList>
    </citation>
    <scope>NUCLEOTIDE SEQUENCE [LARGE SCALE GENOMIC DNA]</scope>
    <source>
        <strain evidence="3">DSM 3384</strain>
    </source>
</reference>
<dbReference type="InterPro" id="IPR042245">
    <property type="entry name" value="Tgt2/MlaC_sf"/>
</dbReference>
<sequence length="199" mass="22845">MKRLGLVIFFLFAVCVFSPANNAGASSVQDQLKTTIDKVMQILSDPSLTGEESTAKRRASLRKVIHERFSFAKMSQLSLARHWNQRSDEEKKAFIELFGQLLEDTYVAKIEAYTSEKVIYVKEFVKKNKAQVSTKVVSDTVEIPIDYRMYQAKDGSWMVYDMVIEGVSLVGNYRSQFDQILRKNSYEKLVEELKEKMGS</sequence>
<keyword evidence="3" id="KW-1185">Reference proteome</keyword>
<dbReference type="EMBL" id="FNLL01000005">
    <property type="protein sequence ID" value="SDU19930.1"/>
    <property type="molecule type" value="Genomic_DNA"/>
</dbReference>
<evidence type="ECO:0000313" key="3">
    <source>
        <dbReference type="Proteomes" id="UP000199608"/>
    </source>
</evidence>
<dbReference type="PANTHER" id="PTHR36573:SF1">
    <property type="entry name" value="INTERMEMBRANE PHOSPHOLIPID TRANSPORT SYSTEM BINDING PROTEIN MLAC"/>
    <property type="match status" value="1"/>
</dbReference>
<name>A0A1H2GJW7_9BACT</name>
<feature type="signal peptide" evidence="1">
    <location>
        <begin position="1"/>
        <end position="25"/>
    </location>
</feature>
<dbReference type="PANTHER" id="PTHR36573">
    <property type="entry name" value="INTERMEMBRANE PHOSPHOLIPID TRANSPORT SYSTEM BINDING PROTEIN MLAC"/>
    <property type="match status" value="1"/>
</dbReference>
<dbReference type="PIRSF" id="PIRSF004649">
    <property type="entry name" value="MlaC"/>
    <property type="match status" value="1"/>
</dbReference>
<dbReference type="Proteomes" id="UP000199608">
    <property type="component" value="Unassembled WGS sequence"/>
</dbReference>
<feature type="chain" id="PRO_5011575557" evidence="1">
    <location>
        <begin position="26"/>
        <end position="199"/>
    </location>
</feature>
<evidence type="ECO:0000313" key="2">
    <source>
        <dbReference type="EMBL" id="SDU19930.1"/>
    </source>
</evidence>
<protein>
    <submittedName>
        <fullName evidence="2">Phospholipid transport system substrate-binding protein</fullName>
    </submittedName>
</protein>
<dbReference type="RefSeq" id="WP_092233605.1">
    <property type="nucleotide sequence ID" value="NZ_FNLL01000005.1"/>
</dbReference>
<keyword evidence="1" id="KW-0732">Signal</keyword>
<proteinExistence type="predicted"/>
<organism evidence="2 3">
    <name type="scientific">Desulfobacula phenolica</name>
    <dbReference type="NCBI Taxonomy" id="90732"/>
    <lineage>
        <taxon>Bacteria</taxon>
        <taxon>Pseudomonadati</taxon>
        <taxon>Thermodesulfobacteriota</taxon>
        <taxon>Desulfobacteria</taxon>
        <taxon>Desulfobacterales</taxon>
        <taxon>Desulfobacteraceae</taxon>
        <taxon>Desulfobacula</taxon>
    </lineage>
</organism>
<dbReference type="AlphaFoldDB" id="A0A1H2GJW7"/>
<evidence type="ECO:0000256" key="1">
    <source>
        <dbReference type="SAM" id="SignalP"/>
    </source>
</evidence>
<gene>
    <name evidence="2" type="ORF">SAMN04487931_105246</name>
</gene>